<dbReference type="Pfam" id="PF06262">
    <property type="entry name" value="Zincin_1"/>
    <property type="match status" value="1"/>
</dbReference>
<protein>
    <submittedName>
        <fullName evidence="1">Metallopeptidase family protein</fullName>
    </submittedName>
</protein>
<dbReference type="EMBL" id="JBHUII010000001">
    <property type="protein sequence ID" value="MFD2205041.1"/>
    <property type="molecule type" value="Genomic_DNA"/>
</dbReference>
<dbReference type="InterPro" id="IPR038555">
    <property type="entry name" value="Zincin_1_sf"/>
</dbReference>
<proteinExistence type="predicted"/>
<dbReference type="CDD" id="cd12952">
    <property type="entry name" value="MMP_ACEL2062"/>
    <property type="match status" value="1"/>
</dbReference>
<accession>A0ABW5BIM0</accession>
<dbReference type="SUPFAM" id="SSF55486">
    <property type="entry name" value="Metalloproteases ('zincins'), catalytic domain"/>
    <property type="match status" value="1"/>
</dbReference>
<dbReference type="RefSeq" id="WP_380249204.1">
    <property type="nucleotide sequence ID" value="NZ_JBHUII010000001.1"/>
</dbReference>
<name>A0ABW5BIM0_9PROT</name>
<comment type="caution">
    <text evidence="1">The sequence shown here is derived from an EMBL/GenBank/DDBJ whole genome shotgun (WGS) entry which is preliminary data.</text>
</comment>
<evidence type="ECO:0000313" key="2">
    <source>
        <dbReference type="Proteomes" id="UP001597294"/>
    </source>
</evidence>
<dbReference type="Gene3D" id="3.30.2010.20">
    <property type="match status" value="1"/>
</dbReference>
<reference evidence="2" key="1">
    <citation type="journal article" date="2019" name="Int. J. Syst. Evol. Microbiol.">
        <title>The Global Catalogue of Microorganisms (GCM) 10K type strain sequencing project: providing services to taxonomists for standard genome sequencing and annotation.</title>
        <authorList>
            <consortium name="The Broad Institute Genomics Platform"/>
            <consortium name="The Broad Institute Genome Sequencing Center for Infectious Disease"/>
            <person name="Wu L."/>
            <person name="Ma J."/>
        </authorList>
    </citation>
    <scope>NUCLEOTIDE SEQUENCE [LARGE SCALE GENOMIC DNA]</scope>
    <source>
        <strain evidence="2">CGMCC 4.7192</strain>
    </source>
</reference>
<gene>
    <name evidence="1" type="ORF">ACFSKO_05450</name>
</gene>
<dbReference type="InterPro" id="IPR010428">
    <property type="entry name" value="Zincin_1"/>
</dbReference>
<dbReference type="Proteomes" id="UP001597294">
    <property type="component" value="Unassembled WGS sequence"/>
</dbReference>
<organism evidence="1 2">
    <name type="scientific">Kiloniella antarctica</name>
    <dbReference type="NCBI Taxonomy" id="1550907"/>
    <lineage>
        <taxon>Bacteria</taxon>
        <taxon>Pseudomonadati</taxon>
        <taxon>Pseudomonadota</taxon>
        <taxon>Alphaproteobacteria</taxon>
        <taxon>Rhodospirillales</taxon>
        <taxon>Kiloniellaceae</taxon>
        <taxon>Kiloniella</taxon>
    </lineage>
</organism>
<keyword evidence="2" id="KW-1185">Reference proteome</keyword>
<evidence type="ECO:0000313" key="1">
    <source>
        <dbReference type="EMBL" id="MFD2205041.1"/>
    </source>
</evidence>
<sequence>MGQLHNVERFTTPPEISDIESLARESYAHMPDELRDVASQIKIEVQEFPSEYMMEAMDCETPFEMLGLYQGVDRKSPTDRDLSEEKDTVFLFRRPILDFWCENGEDLSQVVNHVLLQEIGHYFGISDDDMEQMESRTLSLS</sequence>